<evidence type="ECO:0000313" key="2">
    <source>
        <dbReference type="Proteomes" id="UP000002016"/>
    </source>
</evidence>
<dbReference type="Proteomes" id="UP000002016">
    <property type="component" value="Chromosome"/>
</dbReference>
<dbReference type="HOGENOM" id="CLU_1711684_0_0_0"/>
<evidence type="ECO:0008006" key="3">
    <source>
        <dbReference type="Google" id="ProtNLM"/>
    </source>
</evidence>
<sequence length="153" mass="17828">MEELVRILSNEEVVLLEISKSLYQHEKSMLSKNLNEMSSTTVTLEQLICSFEKLEDERKECFESLKRNLNYPQEISFYKFAKQTGGTILEMVFKIVKLFNEISVQMDRLKTLSKFQLDYIDMLISTFSNPVQSTYNGDASLRKSSSHRFEAQS</sequence>
<dbReference type="AlphaFoldDB" id="A8F505"/>
<gene>
    <name evidence="1" type="ordered locus">Tlet_0673</name>
</gene>
<dbReference type="Pfam" id="PF05130">
    <property type="entry name" value="FlgN"/>
    <property type="match status" value="1"/>
</dbReference>
<reference evidence="1 2" key="2">
    <citation type="journal article" date="2009" name="Proc. Natl. Acad. Sci. U.S.A.">
        <title>On the chimeric nature, thermophilic origin, and phylogenetic placement of the Thermotogales.</title>
        <authorList>
            <person name="Zhaxybayeva O."/>
            <person name="Swithers K.S."/>
            <person name="Lapierre P."/>
            <person name="Fournier G.P."/>
            <person name="Bickhart D.M."/>
            <person name="DeBoy R.T."/>
            <person name="Nelson K.E."/>
            <person name="Nesbo C.L."/>
            <person name="Doolittle W.F."/>
            <person name="Gogarten J.P."/>
            <person name="Noll K.M."/>
        </authorList>
    </citation>
    <scope>NUCLEOTIDE SEQUENCE [LARGE SCALE GENOMIC DNA]</scope>
    <source>
        <strain evidence="2">ATCC BAA-301 / DSM 14385 / NBRC 107922 / TMO</strain>
    </source>
</reference>
<dbReference type="Gene3D" id="1.20.58.300">
    <property type="entry name" value="FlgN-like"/>
    <property type="match status" value="1"/>
</dbReference>
<evidence type="ECO:0000313" key="1">
    <source>
        <dbReference type="EMBL" id="ABV33239.1"/>
    </source>
</evidence>
<dbReference type="RefSeq" id="WP_012002720.1">
    <property type="nucleotide sequence ID" value="NC_009828.1"/>
</dbReference>
<keyword evidence="2" id="KW-1185">Reference proteome</keyword>
<dbReference type="GO" id="GO:0044780">
    <property type="term" value="P:bacterial-type flagellum assembly"/>
    <property type="evidence" value="ECO:0007669"/>
    <property type="project" value="InterPro"/>
</dbReference>
<name>A8F505_PSELT</name>
<dbReference type="OrthoDB" id="9965592at2"/>
<dbReference type="KEGG" id="tle:Tlet_0673"/>
<protein>
    <recommendedName>
        <fullName evidence="3">FlgN family protein</fullName>
    </recommendedName>
</protein>
<proteinExistence type="predicted"/>
<organism evidence="1 2">
    <name type="scientific">Pseudothermotoga lettingae (strain ATCC BAA-301 / DSM 14385 / NBRC 107922 / TMO)</name>
    <name type="common">Thermotoga lettingae</name>
    <dbReference type="NCBI Taxonomy" id="416591"/>
    <lineage>
        <taxon>Bacteria</taxon>
        <taxon>Thermotogati</taxon>
        <taxon>Thermotogota</taxon>
        <taxon>Thermotogae</taxon>
        <taxon>Thermotogales</taxon>
        <taxon>Thermotogaceae</taxon>
        <taxon>Pseudothermotoga</taxon>
    </lineage>
</organism>
<dbReference type="STRING" id="416591.Tlet_0673"/>
<accession>A8F505</accession>
<dbReference type="InterPro" id="IPR007809">
    <property type="entry name" value="FlgN-like"/>
</dbReference>
<dbReference type="EMBL" id="CP000812">
    <property type="protein sequence ID" value="ABV33239.1"/>
    <property type="molecule type" value="Genomic_DNA"/>
</dbReference>
<reference evidence="1 2" key="1">
    <citation type="submission" date="2007-08" db="EMBL/GenBank/DDBJ databases">
        <title>Complete sequence of Thermotoga lettingae TMO.</title>
        <authorList>
            <consortium name="US DOE Joint Genome Institute"/>
            <person name="Copeland A."/>
            <person name="Lucas S."/>
            <person name="Lapidus A."/>
            <person name="Barry K."/>
            <person name="Glavina del Rio T."/>
            <person name="Dalin E."/>
            <person name="Tice H."/>
            <person name="Pitluck S."/>
            <person name="Foster B."/>
            <person name="Bruce D."/>
            <person name="Schmutz J."/>
            <person name="Larimer F."/>
            <person name="Land M."/>
            <person name="Hauser L."/>
            <person name="Kyrpides N."/>
            <person name="Mikhailova N."/>
            <person name="Nelson K."/>
            <person name="Gogarten J.P."/>
            <person name="Noll K."/>
            <person name="Richardson P."/>
        </authorList>
    </citation>
    <scope>NUCLEOTIDE SEQUENCE [LARGE SCALE GENOMIC DNA]</scope>
    <source>
        <strain evidence="2">ATCC BAA-301 / DSM 14385 / NBRC 107922 / TMO</strain>
    </source>
</reference>